<dbReference type="InParanoid" id="B4DBV4"/>
<comment type="caution">
    <text evidence="1">The sequence shown here is derived from an EMBL/GenBank/DDBJ whole genome shotgun (WGS) entry which is preliminary data.</text>
</comment>
<keyword evidence="2" id="KW-1185">Reference proteome</keyword>
<dbReference type="EMBL" id="ABVL01000041">
    <property type="protein sequence ID" value="EDY16070.1"/>
    <property type="molecule type" value="Genomic_DNA"/>
</dbReference>
<dbReference type="AlphaFoldDB" id="B4DBV4"/>
<gene>
    <name evidence="1" type="ORF">CfE428DRAFT_6395</name>
</gene>
<name>B4DBV4_9BACT</name>
<protein>
    <submittedName>
        <fullName evidence="1">Uncharacterized protein</fullName>
    </submittedName>
</protein>
<accession>B4DBV4</accession>
<dbReference type="eggNOG" id="ENOG502ZG00">
    <property type="taxonomic scope" value="Bacteria"/>
</dbReference>
<evidence type="ECO:0000313" key="2">
    <source>
        <dbReference type="Proteomes" id="UP000005824"/>
    </source>
</evidence>
<sequence>MRRNLNPLLKWGCLIPLGVVLPLVFAAMALDRFLPSAARRALPASASDVQEYYSGTVDYVRCLKAKLPEGDVVLYARNLNLTSRFDPVEDAKIASMVNIGIGDAPKWWNPPSASASSYFRYAPGKERVEVLRYSNGYVYYLVTAW</sequence>
<dbReference type="Proteomes" id="UP000005824">
    <property type="component" value="Unassembled WGS sequence"/>
</dbReference>
<evidence type="ECO:0000313" key="1">
    <source>
        <dbReference type="EMBL" id="EDY16070.1"/>
    </source>
</evidence>
<organism evidence="1 2">
    <name type="scientific">Chthoniobacter flavus Ellin428</name>
    <dbReference type="NCBI Taxonomy" id="497964"/>
    <lineage>
        <taxon>Bacteria</taxon>
        <taxon>Pseudomonadati</taxon>
        <taxon>Verrucomicrobiota</taxon>
        <taxon>Spartobacteria</taxon>
        <taxon>Chthoniobacterales</taxon>
        <taxon>Chthoniobacteraceae</taxon>
        <taxon>Chthoniobacter</taxon>
    </lineage>
</organism>
<proteinExistence type="predicted"/>
<reference evidence="1 2" key="1">
    <citation type="journal article" date="2011" name="J. Bacteriol.">
        <title>Genome sequence of Chthoniobacter flavus Ellin428, an aerobic heterotrophic soil bacterium.</title>
        <authorList>
            <person name="Kant R."/>
            <person name="van Passel M.W."/>
            <person name="Palva A."/>
            <person name="Lucas S."/>
            <person name="Lapidus A."/>
            <person name="Glavina Del Rio T."/>
            <person name="Dalin E."/>
            <person name="Tice H."/>
            <person name="Bruce D."/>
            <person name="Goodwin L."/>
            <person name="Pitluck S."/>
            <person name="Larimer F.W."/>
            <person name="Land M.L."/>
            <person name="Hauser L."/>
            <person name="Sangwan P."/>
            <person name="de Vos W.M."/>
            <person name="Janssen P.H."/>
            <person name="Smidt H."/>
        </authorList>
    </citation>
    <scope>NUCLEOTIDE SEQUENCE [LARGE SCALE GENOMIC DNA]</scope>
    <source>
        <strain evidence="1 2">Ellin428</strain>
    </source>
</reference>